<evidence type="ECO:0000313" key="7">
    <source>
        <dbReference type="EMBL" id="RKI91376.1"/>
    </source>
</evidence>
<dbReference type="Proteomes" id="UP000280696">
    <property type="component" value="Unassembled WGS sequence"/>
</dbReference>
<dbReference type="CDD" id="cd06171">
    <property type="entry name" value="Sigma70_r4"/>
    <property type="match status" value="1"/>
</dbReference>
<evidence type="ECO:0000256" key="1">
    <source>
        <dbReference type="ARBA" id="ARBA00010641"/>
    </source>
</evidence>
<comment type="similarity">
    <text evidence="1">Belongs to the sigma-70 factor family. ECF subfamily.</text>
</comment>
<evidence type="ECO:0000313" key="8">
    <source>
        <dbReference type="Proteomes" id="UP000280696"/>
    </source>
</evidence>
<dbReference type="GO" id="GO:0006352">
    <property type="term" value="P:DNA-templated transcription initiation"/>
    <property type="evidence" value="ECO:0007669"/>
    <property type="project" value="InterPro"/>
</dbReference>
<dbReference type="RefSeq" id="WP_120469604.1">
    <property type="nucleotide sequence ID" value="NZ_RAYQ01000010.1"/>
</dbReference>
<evidence type="ECO:0000256" key="3">
    <source>
        <dbReference type="ARBA" id="ARBA00023082"/>
    </source>
</evidence>
<name>A0A3A9AVT3_9FIRM</name>
<evidence type="ECO:0000256" key="2">
    <source>
        <dbReference type="ARBA" id="ARBA00023015"/>
    </source>
</evidence>
<evidence type="ECO:0000259" key="5">
    <source>
        <dbReference type="Pfam" id="PF04542"/>
    </source>
</evidence>
<keyword evidence="8" id="KW-1185">Reference proteome</keyword>
<dbReference type="PANTHER" id="PTHR43133">
    <property type="entry name" value="RNA POLYMERASE ECF-TYPE SIGMA FACTO"/>
    <property type="match status" value="1"/>
</dbReference>
<dbReference type="InterPro" id="IPR013249">
    <property type="entry name" value="RNA_pol_sigma70_r4_t2"/>
</dbReference>
<dbReference type="Gene3D" id="1.10.1740.10">
    <property type="match status" value="1"/>
</dbReference>
<dbReference type="OrthoDB" id="1734292at2"/>
<proteinExistence type="inferred from homology"/>
<organism evidence="7 8">
    <name type="scientific">Parablautia intestinalis</name>
    <dbReference type="NCBI Taxonomy" id="2320100"/>
    <lineage>
        <taxon>Bacteria</taxon>
        <taxon>Bacillati</taxon>
        <taxon>Bacillota</taxon>
        <taxon>Clostridia</taxon>
        <taxon>Lachnospirales</taxon>
        <taxon>Lachnospiraceae</taxon>
        <taxon>Parablautia</taxon>
    </lineage>
</organism>
<dbReference type="AlphaFoldDB" id="A0A3A9AVT3"/>
<feature type="domain" description="RNA polymerase sigma-70 region 2" evidence="5">
    <location>
        <begin position="17"/>
        <end position="83"/>
    </location>
</feature>
<dbReference type="InterPro" id="IPR014284">
    <property type="entry name" value="RNA_pol_sigma-70_dom"/>
</dbReference>
<dbReference type="GO" id="GO:0003677">
    <property type="term" value="F:DNA binding"/>
    <property type="evidence" value="ECO:0007669"/>
    <property type="project" value="InterPro"/>
</dbReference>
<keyword evidence="3" id="KW-0731">Sigma factor</keyword>
<dbReference type="SUPFAM" id="SSF88946">
    <property type="entry name" value="Sigma2 domain of RNA polymerase sigma factors"/>
    <property type="match status" value="1"/>
</dbReference>
<accession>A0A3A9AVT3</accession>
<sequence length="162" mass="18979">MVNKMNHKKEEQMKEVIQTYGDLLYRTGYVLLGNPHDVQDILQEVFIKYMEKAPSFRDREHEKAWLLRVTVNTCKDCLRFQKRHTCSNLEELENMCAVPTDTNLLKDVLALPLKYKTVLLLHYVEGYQIGEIARITGLSENAVKKRLQRGREALRRQLADDT</sequence>
<dbReference type="Pfam" id="PF08281">
    <property type="entry name" value="Sigma70_r4_2"/>
    <property type="match status" value="1"/>
</dbReference>
<dbReference type="Pfam" id="PF04542">
    <property type="entry name" value="Sigma70_r2"/>
    <property type="match status" value="1"/>
</dbReference>
<keyword evidence="2" id="KW-0805">Transcription regulation</keyword>
<dbReference type="PANTHER" id="PTHR43133:SF60">
    <property type="entry name" value="RNA POLYMERASE SIGMA FACTOR SIGV"/>
    <property type="match status" value="1"/>
</dbReference>
<gene>
    <name evidence="7" type="ORF">D7V94_10800</name>
</gene>
<evidence type="ECO:0000256" key="4">
    <source>
        <dbReference type="ARBA" id="ARBA00023163"/>
    </source>
</evidence>
<feature type="domain" description="RNA polymerase sigma factor 70 region 4 type 2" evidence="6">
    <location>
        <begin position="110"/>
        <end position="154"/>
    </location>
</feature>
<dbReference type="InterPro" id="IPR013324">
    <property type="entry name" value="RNA_pol_sigma_r3/r4-like"/>
</dbReference>
<dbReference type="NCBIfam" id="TIGR02937">
    <property type="entry name" value="sigma70-ECF"/>
    <property type="match status" value="1"/>
</dbReference>
<keyword evidence="4" id="KW-0804">Transcription</keyword>
<dbReference type="EMBL" id="RAYQ01000010">
    <property type="protein sequence ID" value="RKI91376.1"/>
    <property type="molecule type" value="Genomic_DNA"/>
</dbReference>
<dbReference type="InterPro" id="IPR039425">
    <property type="entry name" value="RNA_pol_sigma-70-like"/>
</dbReference>
<protein>
    <submittedName>
        <fullName evidence="7">RNA polymerase sigma factor</fullName>
    </submittedName>
</protein>
<dbReference type="InterPro" id="IPR013325">
    <property type="entry name" value="RNA_pol_sigma_r2"/>
</dbReference>
<dbReference type="InterPro" id="IPR007627">
    <property type="entry name" value="RNA_pol_sigma70_r2"/>
</dbReference>
<dbReference type="Gene3D" id="1.10.10.10">
    <property type="entry name" value="Winged helix-like DNA-binding domain superfamily/Winged helix DNA-binding domain"/>
    <property type="match status" value="1"/>
</dbReference>
<reference evidence="7 8" key="1">
    <citation type="submission" date="2018-09" db="EMBL/GenBank/DDBJ databases">
        <title>Murine metabolic-syndrome-specific gut microbial biobank.</title>
        <authorList>
            <person name="Liu C."/>
        </authorList>
    </citation>
    <scope>NUCLEOTIDE SEQUENCE [LARGE SCALE GENOMIC DNA]</scope>
    <source>
        <strain evidence="7 8">0.1xD8-82</strain>
    </source>
</reference>
<evidence type="ECO:0000259" key="6">
    <source>
        <dbReference type="Pfam" id="PF08281"/>
    </source>
</evidence>
<dbReference type="GO" id="GO:0016987">
    <property type="term" value="F:sigma factor activity"/>
    <property type="evidence" value="ECO:0007669"/>
    <property type="project" value="UniProtKB-KW"/>
</dbReference>
<dbReference type="InterPro" id="IPR036388">
    <property type="entry name" value="WH-like_DNA-bd_sf"/>
</dbReference>
<dbReference type="SUPFAM" id="SSF88659">
    <property type="entry name" value="Sigma3 and sigma4 domains of RNA polymerase sigma factors"/>
    <property type="match status" value="1"/>
</dbReference>
<comment type="caution">
    <text evidence="7">The sequence shown here is derived from an EMBL/GenBank/DDBJ whole genome shotgun (WGS) entry which is preliminary data.</text>
</comment>